<dbReference type="InterPro" id="IPR003409">
    <property type="entry name" value="MORN"/>
</dbReference>
<reference evidence="2" key="1">
    <citation type="submission" date="2021-01" db="EMBL/GenBank/DDBJ databases">
        <authorList>
            <person name="Corre E."/>
            <person name="Pelletier E."/>
            <person name="Niang G."/>
            <person name="Scheremetjew M."/>
            <person name="Finn R."/>
            <person name="Kale V."/>
            <person name="Holt S."/>
            <person name="Cochrane G."/>
            <person name="Meng A."/>
            <person name="Brown T."/>
            <person name="Cohen L."/>
        </authorList>
    </citation>
    <scope>NUCLEOTIDE SEQUENCE</scope>
    <source>
        <strain evidence="2">CCMP1594</strain>
    </source>
</reference>
<dbReference type="PANTHER" id="PTHR23084">
    <property type="entry name" value="PHOSPHATIDYLINOSITOL-4-PHOSPHATE 5-KINASE RELATED"/>
    <property type="match status" value="1"/>
</dbReference>
<dbReference type="Gene3D" id="2.20.110.10">
    <property type="entry name" value="Histone H3 K4-specific methyltransferase SET7/9 N-terminal domain"/>
    <property type="match status" value="3"/>
</dbReference>
<dbReference type="SMART" id="SM00698">
    <property type="entry name" value="MORN"/>
    <property type="match status" value="5"/>
</dbReference>
<name>A0A7S4C902_9EUGL</name>
<dbReference type="EMBL" id="HBJA01004758">
    <property type="protein sequence ID" value="CAE0790451.1"/>
    <property type="molecule type" value="Transcribed_RNA"/>
</dbReference>
<dbReference type="AlphaFoldDB" id="A0A7S4C902"/>
<evidence type="ECO:0008006" key="3">
    <source>
        <dbReference type="Google" id="ProtNLM"/>
    </source>
</evidence>
<dbReference type="Pfam" id="PF02493">
    <property type="entry name" value="MORN"/>
    <property type="match status" value="5"/>
</dbReference>
<accession>A0A7S4C902</accession>
<dbReference type="SUPFAM" id="SSF82185">
    <property type="entry name" value="Histone H3 K4-specific methyltransferase SET7/9 N-terminal domain"/>
    <property type="match status" value="2"/>
</dbReference>
<dbReference type="PANTHER" id="PTHR23084:SF263">
    <property type="entry name" value="MORN REPEAT-CONTAINING PROTEIN 1"/>
    <property type="match status" value="1"/>
</dbReference>
<protein>
    <recommendedName>
        <fullName evidence="3">MORN repeat-containing protein 5</fullName>
    </recommendedName>
</protein>
<evidence type="ECO:0000313" key="2">
    <source>
        <dbReference type="EMBL" id="CAE0790451.1"/>
    </source>
</evidence>
<proteinExistence type="predicted"/>
<evidence type="ECO:0000256" key="1">
    <source>
        <dbReference type="ARBA" id="ARBA00022737"/>
    </source>
</evidence>
<gene>
    <name evidence="2" type="ORF">EGYM00163_LOCUS1565</name>
</gene>
<sequence>MPFCCCWNTRLRGLKYRKLGGQAIGSADYAVLEDGGDVDQILEEREQQGKAPLEYSVDGYAYRGEELDGLKHGYGTMTFPTGDTYEGEWYNDTMEGWGTLKYPNDDIYSGFFRNGMAHGTGTFTSAQSGERFEGDFKFGVRHGVGTYHFANGDVLKTDYVEGSPAGLVTLTFSGGDEYTGQIEDGVMHGPGKYTFAGMDGDYLQCLWDEGVPTGTGTRQHQGVLYDVEYEEGVCVVQTVRLQSGAAEAGEEGL</sequence>
<organism evidence="2">
    <name type="scientific">Eutreptiella gymnastica</name>
    <dbReference type="NCBI Taxonomy" id="73025"/>
    <lineage>
        <taxon>Eukaryota</taxon>
        <taxon>Discoba</taxon>
        <taxon>Euglenozoa</taxon>
        <taxon>Euglenida</taxon>
        <taxon>Spirocuta</taxon>
        <taxon>Euglenophyceae</taxon>
        <taxon>Eutreptiales</taxon>
        <taxon>Eutreptiaceae</taxon>
        <taxon>Eutreptiella</taxon>
    </lineage>
</organism>
<keyword evidence="1" id="KW-0677">Repeat</keyword>